<accession>A0A402AP37</accession>
<gene>
    <name evidence="1" type="ORF">KDK_45890</name>
</gene>
<proteinExistence type="predicted"/>
<dbReference type="EMBL" id="BIFS01000001">
    <property type="protein sequence ID" value="GCE20789.1"/>
    <property type="molecule type" value="Genomic_DNA"/>
</dbReference>
<sequence length="71" mass="8126">MVTINKLFTIPAKCRQQPIQRIIRRDLAPMPPAHQGIDVNTRKCIAQRKSLLQAHVILVSALTQQIYLPRI</sequence>
<evidence type="ECO:0000313" key="1">
    <source>
        <dbReference type="EMBL" id="GCE20789.1"/>
    </source>
</evidence>
<dbReference type="Proteomes" id="UP000287188">
    <property type="component" value="Unassembled WGS sequence"/>
</dbReference>
<keyword evidence="2" id="KW-1185">Reference proteome</keyword>
<name>A0A402AP37_9CHLR</name>
<reference evidence="2" key="1">
    <citation type="submission" date="2018-12" db="EMBL/GenBank/DDBJ databases">
        <title>Tengunoibacter tsumagoiensis gen. nov., sp. nov., Dictyobacter kobayashii sp. nov., D. alpinus sp. nov., and D. joshuensis sp. nov. and description of Dictyobacteraceae fam. nov. within the order Ktedonobacterales isolated from Tengu-no-mugimeshi.</title>
        <authorList>
            <person name="Wang C.M."/>
            <person name="Zheng Y."/>
            <person name="Sakai Y."/>
            <person name="Toyoda A."/>
            <person name="Minakuchi Y."/>
            <person name="Abe K."/>
            <person name="Yokota A."/>
            <person name="Yabe S."/>
        </authorList>
    </citation>
    <scope>NUCLEOTIDE SEQUENCE [LARGE SCALE GENOMIC DNA]</scope>
    <source>
        <strain evidence="2">Uno11</strain>
    </source>
</reference>
<evidence type="ECO:0000313" key="2">
    <source>
        <dbReference type="Proteomes" id="UP000287188"/>
    </source>
</evidence>
<protein>
    <submittedName>
        <fullName evidence="1">Uncharacterized protein</fullName>
    </submittedName>
</protein>
<comment type="caution">
    <text evidence="1">The sequence shown here is derived from an EMBL/GenBank/DDBJ whole genome shotgun (WGS) entry which is preliminary data.</text>
</comment>
<organism evidence="1 2">
    <name type="scientific">Dictyobacter kobayashii</name>
    <dbReference type="NCBI Taxonomy" id="2014872"/>
    <lineage>
        <taxon>Bacteria</taxon>
        <taxon>Bacillati</taxon>
        <taxon>Chloroflexota</taxon>
        <taxon>Ktedonobacteria</taxon>
        <taxon>Ktedonobacterales</taxon>
        <taxon>Dictyobacteraceae</taxon>
        <taxon>Dictyobacter</taxon>
    </lineage>
</organism>
<dbReference type="AlphaFoldDB" id="A0A402AP37"/>